<dbReference type="EMBL" id="JBHSTI010000039">
    <property type="protein sequence ID" value="MFC6239523.1"/>
    <property type="molecule type" value="Genomic_DNA"/>
</dbReference>
<feature type="compositionally biased region" description="Basic and acidic residues" evidence="1">
    <location>
        <begin position="129"/>
        <end position="138"/>
    </location>
</feature>
<protein>
    <submittedName>
        <fullName evidence="2">Uncharacterized protein</fullName>
    </submittedName>
</protein>
<proteinExistence type="predicted"/>
<reference evidence="3" key="1">
    <citation type="journal article" date="2019" name="Int. J. Syst. Evol. Microbiol.">
        <title>The Global Catalogue of Microorganisms (GCM) 10K type strain sequencing project: providing services to taxonomists for standard genome sequencing and annotation.</title>
        <authorList>
            <consortium name="The Broad Institute Genomics Platform"/>
            <consortium name="The Broad Institute Genome Sequencing Center for Infectious Disease"/>
            <person name="Wu L."/>
            <person name="Ma J."/>
        </authorList>
    </citation>
    <scope>NUCLEOTIDE SEQUENCE [LARGE SCALE GENOMIC DNA]</scope>
    <source>
        <strain evidence="3">CGMCC 4.7317</strain>
    </source>
</reference>
<accession>A0ABW1T444</accession>
<sequence>MSTLTSRGVEMTLRAWADAQRPVPSPALAQLMGPLVPLPALALPTGHLGGAATQAGLSTKVIASIAAVAVTGAAAVGISRLRSDDVEPPRPPQSVAPVVPGVEPRPDAPGPVLSTPAPMESESAEPEPAESRTAEERIGPAPTRSSTPRAQETEAADSDRDDDGDAEVRPTATRTAKDDDKDSDGPARTGSTGAEPTATASQSPAPSATATPAPTPKPSNGPQGNGPSGQHGDDHDDQD</sequence>
<gene>
    <name evidence="2" type="ORF">ACFQGU_16740</name>
</gene>
<feature type="compositionally biased region" description="Low complexity" evidence="1">
    <location>
        <begin position="194"/>
        <end position="212"/>
    </location>
</feature>
<dbReference type="Proteomes" id="UP001596138">
    <property type="component" value="Unassembled WGS sequence"/>
</dbReference>
<name>A0ABW1T444_9ACTN</name>
<keyword evidence="3" id="KW-1185">Reference proteome</keyword>
<evidence type="ECO:0000313" key="2">
    <source>
        <dbReference type="EMBL" id="MFC6239523.1"/>
    </source>
</evidence>
<evidence type="ECO:0000313" key="3">
    <source>
        <dbReference type="Proteomes" id="UP001596138"/>
    </source>
</evidence>
<evidence type="ECO:0000256" key="1">
    <source>
        <dbReference type="SAM" id="MobiDB-lite"/>
    </source>
</evidence>
<dbReference type="RefSeq" id="WP_386768843.1">
    <property type="nucleotide sequence ID" value="NZ_JBHSTI010000039.1"/>
</dbReference>
<comment type="caution">
    <text evidence="2">The sequence shown here is derived from an EMBL/GenBank/DDBJ whole genome shotgun (WGS) entry which is preliminary data.</text>
</comment>
<feature type="region of interest" description="Disordered" evidence="1">
    <location>
        <begin position="83"/>
        <end position="239"/>
    </location>
</feature>
<organism evidence="2 3">
    <name type="scientific">Longivirga aurantiaca</name>
    <dbReference type="NCBI Taxonomy" id="1837743"/>
    <lineage>
        <taxon>Bacteria</taxon>
        <taxon>Bacillati</taxon>
        <taxon>Actinomycetota</taxon>
        <taxon>Actinomycetes</taxon>
        <taxon>Sporichthyales</taxon>
        <taxon>Sporichthyaceae</taxon>
        <taxon>Longivirga</taxon>
    </lineage>
</organism>
<feature type="compositionally biased region" description="Acidic residues" evidence="1">
    <location>
        <begin position="154"/>
        <end position="165"/>
    </location>
</feature>
<feature type="compositionally biased region" description="Basic and acidic residues" evidence="1">
    <location>
        <begin position="175"/>
        <end position="185"/>
    </location>
</feature>